<dbReference type="RefSeq" id="WP_255332958.1">
    <property type="nucleotide sequence ID" value="NZ_VOTZ01000017.1"/>
</dbReference>
<keyword evidence="2" id="KW-1185">Reference proteome</keyword>
<protein>
    <recommendedName>
        <fullName evidence="3">Lipoprotein</fullName>
    </recommendedName>
</protein>
<dbReference type="PROSITE" id="PS51257">
    <property type="entry name" value="PROKAR_LIPOPROTEIN"/>
    <property type="match status" value="1"/>
</dbReference>
<proteinExistence type="predicted"/>
<dbReference type="Proteomes" id="UP001524383">
    <property type="component" value="Unassembled WGS sequence"/>
</dbReference>
<reference evidence="1 2" key="1">
    <citation type="submission" date="2019-08" db="EMBL/GenBank/DDBJ databases">
        <authorList>
            <person name="Chen S.-C."/>
            <person name="Lai M.-C."/>
            <person name="You Y.-T."/>
        </authorList>
    </citation>
    <scope>NUCLEOTIDE SEQUENCE [LARGE SCALE GENOMIC DNA]</scope>
    <source>
        <strain evidence="1 2">P2F9704a</strain>
    </source>
</reference>
<gene>
    <name evidence="1" type="ORF">FTO68_08400</name>
</gene>
<dbReference type="AlphaFoldDB" id="A0ABD4TJV4"/>
<evidence type="ECO:0000313" key="2">
    <source>
        <dbReference type="Proteomes" id="UP001524383"/>
    </source>
</evidence>
<evidence type="ECO:0008006" key="3">
    <source>
        <dbReference type="Google" id="ProtNLM"/>
    </source>
</evidence>
<name>A0ABD4TJV4_9EURY</name>
<comment type="caution">
    <text evidence="1">The sequence shown here is derived from an EMBL/GenBank/DDBJ whole genome shotgun (WGS) entry which is preliminary data.</text>
</comment>
<dbReference type="EMBL" id="VOTZ01000017">
    <property type="protein sequence ID" value="MCQ1538996.1"/>
    <property type="molecule type" value="Genomic_DNA"/>
</dbReference>
<organism evidence="1 2">
    <name type="scientific">Methanocalculus taiwanensis</name>
    <dbReference type="NCBI Taxonomy" id="106207"/>
    <lineage>
        <taxon>Archaea</taxon>
        <taxon>Methanobacteriati</taxon>
        <taxon>Methanobacteriota</taxon>
        <taxon>Stenosarchaea group</taxon>
        <taxon>Methanomicrobia</taxon>
        <taxon>Methanomicrobiales</taxon>
        <taxon>Methanocalculaceae</taxon>
        <taxon>Methanocalculus</taxon>
    </lineage>
</organism>
<evidence type="ECO:0000313" key="1">
    <source>
        <dbReference type="EMBL" id="MCQ1538996.1"/>
    </source>
</evidence>
<accession>A0ABD4TJV4</accession>
<sequence length="160" mass="17184">MKRVFAGFLAGVIIIALASVAGCTDGEKTQTPPGVITGPDPILTHEVTFNYAPGLVQADLIVRGTTDLPDGSLVIIEMKDNFLPATIPDKPTIMPDGRVITITETGTVTTRDVRVSGGRYQATFTIIDILTGDQFCIRAGYYPVQGGEPRFLDNEVCVRK</sequence>